<name>A0ABN8M4B6_9CNID</name>
<accession>A0ABN8M4B6</accession>
<reference evidence="2 3" key="1">
    <citation type="submission" date="2022-05" db="EMBL/GenBank/DDBJ databases">
        <authorList>
            <consortium name="Genoscope - CEA"/>
            <person name="William W."/>
        </authorList>
    </citation>
    <scope>NUCLEOTIDE SEQUENCE [LARGE SCALE GENOMIC DNA]</scope>
</reference>
<dbReference type="PANTHER" id="PTHR21301">
    <property type="entry name" value="REVERSE TRANSCRIPTASE"/>
    <property type="match status" value="1"/>
</dbReference>
<sequence>MFSWDPLKKLLSVKAKYVDDTFTNMLDTTSAASFLQVLNNCHSSVNFTTETEINGVLLFLGMYCLNRASQIETKVYVRPTNTGLLLHNHSHVDMRYKRGLLKTMLDRAYRLSSCWSYFSVECDRLFCLNIRNVLSLVPSGILLLQRQKTSHRNLPPQRALQFKKPPTVNQQCVVYQFQCD</sequence>
<proteinExistence type="predicted"/>
<comment type="caution">
    <text evidence="2">The sequence shown here is derived from an EMBL/GenBank/DDBJ whole genome shotgun (WGS) entry which is preliminary data.</text>
</comment>
<protein>
    <recommendedName>
        <fullName evidence="1">Helix-turn-helix domain-containing protein</fullName>
    </recommendedName>
</protein>
<gene>
    <name evidence="2" type="ORF">PEVE_00022979</name>
</gene>
<evidence type="ECO:0000313" key="2">
    <source>
        <dbReference type="EMBL" id="CAH3024467.1"/>
    </source>
</evidence>
<dbReference type="EMBL" id="CALNXI010000305">
    <property type="protein sequence ID" value="CAH3024467.1"/>
    <property type="molecule type" value="Genomic_DNA"/>
</dbReference>
<evidence type="ECO:0000259" key="1">
    <source>
        <dbReference type="Pfam" id="PF26215"/>
    </source>
</evidence>
<keyword evidence="3" id="KW-1185">Reference proteome</keyword>
<dbReference type="Proteomes" id="UP001159427">
    <property type="component" value="Unassembled WGS sequence"/>
</dbReference>
<evidence type="ECO:0000313" key="3">
    <source>
        <dbReference type="Proteomes" id="UP001159427"/>
    </source>
</evidence>
<dbReference type="PANTHER" id="PTHR21301:SF10">
    <property type="entry name" value="REVERSE TRANSCRIPTASE DOMAIN-CONTAINING PROTEIN"/>
    <property type="match status" value="1"/>
</dbReference>
<dbReference type="InterPro" id="IPR058912">
    <property type="entry name" value="HTH_animal"/>
</dbReference>
<dbReference type="Pfam" id="PF26215">
    <property type="entry name" value="HTH_animal"/>
    <property type="match status" value="1"/>
</dbReference>
<organism evidence="2 3">
    <name type="scientific">Porites evermanni</name>
    <dbReference type="NCBI Taxonomy" id="104178"/>
    <lineage>
        <taxon>Eukaryota</taxon>
        <taxon>Metazoa</taxon>
        <taxon>Cnidaria</taxon>
        <taxon>Anthozoa</taxon>
        <taxon>Hexacorallia</taxon>
        <taxon>Scleractinia</taxon>
        <taxon>Fungiina</taxon>
        <taxon>Poritidae</taxon>
        <taxon>Porites</taxon>
    </lineage>
</organism>
<feature type="domain" description="Helix-turn-helix" evidence="1">
    <location>
        <begin position="85"/>
        <end position="125"/>
    </location>
</feature>